<dbReference type="AlphaFoldDB" id="A0A7W9KQX8"/>
<comment type="caution">
    <text evidence="1">The sequence shown here is derived from an EMBL/GenBank/DDBJ whole genome shotgun (WGS) entry which is preliminary data.</text>
</comment>
<protein>
    <submittedName>
        <fullName evidence="1">Uncharacterized protein</fullName>
    </submittedName>
</protein>
<organism evidence="1 2">
    <name type="scientific">Kutzneria kofuensis</name>
    <dbReference type="NCBI Taxonomy" id="103725"/>
    <lineage>
        <taxon>Bacteria</taxon>
        <taxon>Bacillati</taxon>
        <taxon>Actinomycetota</taxon>
        <taxon>Actinomycetes</taxon>
        <taxon>Pseudonocardiales</taxon>
        <taxon>Pseudonocardiaceae</taxon>
        <taxon>Kutzneria</taxon>
    </lineage>
</organism>
<accession>A0A7W9KQX8</accession>
<dbReference type="RefSeq" id="WP_184869555.1">
    <property type="nucleotide sequence ID" value="NZ_BAAAWY010000076.1"/>
</dbReference>
<proteinExistence type="predicted"/>
<dbReference type="Proteomes" id="UP000585638">
    <property type="component" value="Unassembled WGS sequence"/>
</dbReference>
<evidence type="ECO:0000313" key="1">
    <source>
        <dbReference type="EMBL" id="MBB5897092.1"/>
    </source>
</evidence>
<dbReference type="EMBL" id="JACHIR010000002">
    <property type="protein sequence ID" value="MBB5897092.1"/>
    <property type="molecule type" value="Genomic_DNA"/>
</dbReference>
<gene>
    <name evidence="1" type="ORF">BJ998_008351</name>
</gene>
<name>A0A7W9KQX8_9PSEU</name>
<reference evidence="1 2" key="1">
    <citation type="submission" date="2020-08" db="EMBL/GenBank/DDBJ databases">
        <title>Sequencing the genomes of 1000 actinobacteria strains.</title>
        <authorList>
            <person name="Klenk H.-P."/>
        </authorList>
    </citation>
    <scope>NUCLEOTIDE SEQUENCE [LARGE SCALE GENOMIC DNA]</scope>
    <source>
        <strain evidence="1 2">DSM 43851</strain>
    </source>
</reference>
<sequence>MKIGLAIRELHRSEKSLARALLKAADRHHVEHEIHYVAKDLAAWSADHIRDLAVAGRRYGVKVGEEMPRSSGLLEPLRTAFSVLTGRQAVPGVLLLADLRQLHRMAAGVSLDWELLAQGAQAVKDSELVELTRRCHPETLRQLKWTNAMLKTLSPQVLAS</sequence>
<keyword evidence="2" id="KW-1185">Reference proteome</keyword>
<evidence type="ECO:0000313" key="2">
    <source>
        <dbReference type="Proteomes" id="UP000585638"/>
    </source>
</evidence>